<evidence type="ECO:0000313" key="2">
    <source>
        <dbReference type="EMBL" id="PUZ65172.1"/>
    </source>
</evidence>
<organism evidence="2 3">
    <name type="scientific">Panicum hallii var. hallii</name>
    <dbReference type="NCBI Taxonomy" id="1504633"/>
    <lineage>
        <taxon>Eukaryota</taxon>
        <taxon>Viridiplantae</taxon>
        <taxon>Streptophyta</taxon>
        <taxon>Embryophyta</taxon>
        <taxon>Tracheophyta</taxon>
        <taxon>Spermatophyta</taxon>
        <taxon>Magnoliopsida</taxon>
        <taxon>Liliopsida</taxon>
        <taxon>Poales</taxon>
        <taxon>Poaceae</taxon>
        <taxon>PACMAD clade</taxon>
        <taxon>Panicoideae</taxon>
        <taxon>Panicodae</taxon>
        <taxon>Paniceae</taxon>
        <taxon>Panicinae</taxon>
        <taxon>Panicum</taxon>
        <taxon>Panicum sect. Panicum</taxon>
    </lineage>
</organism>
<gene>
    <name evidence="2" type="ORF">GQ55_3G202000</name>
</gene>
<dbReference type="Gramene" id="PUZ65172">
    <property type="protein sequence ID" value="PUZ65172"/>
    <property type="gene ID" value="GQ55_3G202000"/>
</dbReference>
<reference evidence="2 3" key="1">
    <citation type="submission" date="2018-04" db="EMBL/GenBank/DDBJ databases">
        <title>WGS assembly of Panicum hallii var. hallii HAL2.</title>
        <authorList>
            <person name="Lovell J."/>
            <person name="Jenkins J."/>
            <person name="Lowry D."/>
            <person name="Mamidi S."/>
            <person name="Sreedasyam A."/>
            <person name="Weng X."/>
            <person name="Barry K."/>
            <person name="Bonette J."/>
            <person name="Campitelli B."/>
            <person name="Daum C."/>
            <person name="Gordon S."/>
            <person name="Gould B."/>
            <person name="Lipzen A."/>
            <person name="MacQueen A."/>
            <person name="Palacio-Mejia J."/>
            <person name="Plott C."/>
            <person name="Shakirov E."/>
            <person name="Shu S."/>
            <person name="Yoshinaga Y."/>
            <person name="Zane M."/>
            <person name="Rokhsar D."/>
            <person name="Grimwood J."/>
            <person name="Schmutz J."/>
            <person name="Juenger T."/>
        </authorList>
    </citation>
    <scope>NUCLEOTIDE SEQUENCE [LARGE SCALE GENOMIC DNA]</scope>
    <source>
        <strain evidence="3">cv. HAL2</strain>
    </source>
</reference>
<name>A0A2T7EBG9_9POAL</name>
<proteinExistence type="predicted"/>
<protein>
    <submittedName>
        <fullName evidence="2">Uncharacterized protein</fullName>
    </submittedName>
</protein>
<feature type="compositionally biased region" description="Low complexity" evidence="1">
    <location>
        <begin position="71"/>
        <end position="83"/>
    </location>
</feature>
<dbReference type="AlphaFoldDB" id="A0A2T7EBG9"/>
<evidence type="ECO:0000256" key="1">
    <source>
        <dbReference type="SAM" id="MobiDB-lite"/>
    </source>
</evidence>
<dbReference type="Proteomes" id="UP000244336">
    <property type="component" value="Chromosome 3"/>
</dbReference>
<sequence>MRLRSTIWRPRPGQPKSLCPPDPRGHRRNAPPHQQFPRLGTCPPNVARQMPKQLAETDAMRGIPAQNRLCGGAPPARGPPSGRCFRVNTGNRRGLGRRRLPLSSRKMFAVMTCILAVPSSRSFANPVCSAAGDRRGFAAASIGSPGRRTKGE</sequence>
<dbReference type="EMBL" id="CM009751">
    <property type="protein sequence ID" value="PUZ65172.1"/>
    <property type="molecule type" value="Genomic_DNA"/>
</dbReference>
<feature type="region of interest" description="Disordered" evidence="1">
    <location>
        <begin position="65"/>
        <end position="97"/>
    </location>
</feature>
<evidence type="ECO:0000313" key="3">
    <source>
        <dbReference type="Proteomes" id="UP000244336"/>
    </source>
</evidence>
<keyword evidence="3" id="KW-1185">Reference proteome</keyword>
<accession>A0A2T7EBG9</accession>
<feature type="region of interest" description="Disordered" evidence="1">
    <location>
        <begin position="1"/>
        <end position="41"/>
    </location>
</feature>